<dbReference type="Proteomes" id="UP001153069">
    <property type="component" value="Unassembled WGS sequence"/>
</dbReference>
<accession>A0A9N8HAH5</accession>
<reference evidence="1" key="1">
    <citation type="submission" date="2020-06" db="EMBL/GenBank/DDBJ databases">
        <authorList>
            <consortium name="Plant Systems Biology data submission"/>
        </authorList>
    </citation>
    <scope>NUCLEOTIDE SEQUENCE</scope>
    <source>
        <strain evidence="1">D6</strain>
    </source>
</reference>
<dbReference type="EMBL" id="CAICTM010000147">
    <property type="protein sequence ID" value="CAB9502858.1"/>
    <property type="molecule type" value="Genomic_DNA"/>
</dbReference>
<organism evidence="1 2">
    <name type="scientific">Seminavis robusta</name>
    <dbReference type="NCBI Taxonomy" id="568900"/>
    <lineage>
        <taxon>Eukaryota</taxon>
        <taxon>Sar</taxon>
        <taxon>Stramenopiles</taxon>
        <taxon>Ochrophyta</taxon>
        <taxon>Bacillariophyta</taxon>
        <taxon>Bacillariophyceae</taxon>
        <taxon>Bacillariophycidae</taxon>
        <taxon>Naviculales</taxon>
        <taxon>Naviculaceae</taxon>
        <taxon>Seminavis</taxon>
    </lineage>
</organism>
<keyword evidence="2" id="KW-1185">Reference proteome</keyword>
<dbReference type="AlphaFoldDB" id="A0A9N8HAH5"/>
<proteinExistence type="predicted"/>
<comment type="caution">
    <text evidence="1">The sequence shown here is derived from an EMBL/GenBank/DDBJ whole genome shotgun (WGS) entry which is preliminary data.</text>
</comment>
<evidence type="ECO:0000313" key="2">
    <source>
        <dbReference type="Proteomes" id="UP001153069"/>
    </source>
</evidence>
<name>A0A9N8HAH5_9STRA</name>
<evidence type="ECO:0000313" key="1">
    <source>
        <dbReference type="EMBL" id="CAB9502858.1"/>
    </source>
</evidence>
<protein>
    <submittedName>
        <fullName evidence="1">Uncharacterized protein</fullName>
    </submittedName>
</protein>
<sequence length="96" mass="10450">MYALYGQEGGVPERQIQWAACSGAPGLGKTTFCRKAFTKSIHSLQGELRWRCAMDGCANEEGVSPSGWSKRVLKQTGRQYQISFGGSVPGDRPRAP</sequence>
<gene>
    <name evidence="1" type="ORF">SEMRO_148_G068270.1</name>
</gene>